<name>A0ABX1XEX1_9BACL</name>
<dbReference type="EMBL" id="WHNY01000067">
    <property type="protein sequence ID" value="NOU67048.1"/>
    <property type="molecule type" value="Genomic_DNA"/>
</dbReference>
<evidence type="ECO:0000313" key="1">
    <source>
        <dbReference type="EMBL" id="NOU67048.1"/>
    </source>
</evidence>
<dbReference type="InterPro" id="IPR025372">
    <property type="entry name" value="DUF4362"/>
</dbReference>
<sequence length="288" mass="33153">MEQNVSLTRQTCICVREVLKLLKKLMIFAFAMSILSGCSHIKAIDQPQGTLKNNADVVDIHGSVSNLFKMDDFVKKVNEKENVSISISHYTIEGDPIYHNIKYRDGKFELQYDTTQDKFGAGKVTTYSCENFEKTETNTEMKYTLKGCSGEVKSIDVIYLSYDVSRQDLFQFQLKYGDNQANEINTIDMKLVKDLKNGQMLGVSDFQLMNEERQKIYKKMVLSNYLSEKKFATCTEKPDFYLKVKINGAVREYNWSDCTNNEDNKIMTDLANTIIEIVNTRLVENKDL</sequence>
<proteinExistence type="predicted"/>
<evidence type="ECO:0000313" key="2">
    <source>
        <dbReference type="Proteomes" id="UP000653578"/>
    </source>
</evidence>
<protein>
    <submittedName>
        <fullName evidence="1">DUF4362 domain-containing protein</fullName>
    </submittedName>
</protein>
<organism evidence="1 2">
    <name type="scientific">Paenibacillus plantarum</name>
    <dbReference type="NCBI Taxonomy" id="2654975"/>
    <lineage>
        <taxon>Bacteria</taxon>
        <taxon>Bacillati</taxon>
        <taxon>Bacillota</taxon>
        <taxon>Bacilli</taxon>
        <taxon>Bacillales</taxon>
        <taxon>Paenibacillaceae</taxon>
        <taxon>Paenibacillus</taxon>
    </lineage>
</organism>
<comment type="caution">
    <text evidence="1">The sequence shown here is derived from an EMBL/GenBank/DDBJ whole genome shotgun (WGS) entry which is preliminary data.</text>
</comment>
<dbReference type="Proteomes" id="UP000653578">
    <property type="component" value="Unassembled WGS sequence"/>
</dbReference>
<accession>A0ABX1XEX1</accession>
<gene>
    <name evidence="1" type="ORF">GC096_23685</name>
</gene>
<keyword evidence="2" id="KW-1185">Reference proteome</keyword>
<reference evidence="1 2" key="1">
    <citation type="submission" date="2019-10" db="EMBL/GenBank/DDBJ databases">
        <title>Description of Paenibacillus humi sp. nov.</title>
        <authorList>
            <person name="Carlier A."/>
            <person name="Qi S."/>
        </authorList>
    </citation>
    <scope>NUCLEOTIDE SEQUENCE [LARGE SCALE GENOMIC DNA]</scope>
    <source>
        <strain evidence="1 2">LMG 31461</strain>
    </source>
</reference>
<dbReference type="Pfam" id="PF14275">
    <property type="entry name" value="DUF4362"/>
    <property type="match status" value="1"/>
</dbReference>